<gene>
    <name evidence="5" type="ORF">NQT62_00395</name>
</gene>
<dbReference type="Gene3D" id="3.30.2020.30">
    <property type="match status" value="1"/>
</dbReference>
<keyword evidence="1" id="KW-0479">Metal-binding</keyword>
<dbReference type="Proteomes" id="UP001204142">
    <property type="component" value="Unassembled WGS sequence"/>
</dbReference>
<accession>A0ABT1WBL1</accession>
<dbReference type="InterPro" id="IPR010376">
    <property type="entry name" value="GBBH-like_N"/>
</dbReference>
<dbReference type="RefSeq" id="WP_256762544.1">
    <property type="nucleotide sequence ID" value="NZ_JANIGO010000001.1"/>
</dbReference>
<comment type="caution">
    <text evidence="5">The sequence shown here is derived from an EMBL/GenBank/DDBJ whole genome shotgun (WGS) entry which is preliminary data.</text>
</comment>
<proteinExistence type="predicted"/>
<keyword evidence="2" id="KW-0408">Iron</keyword>
<protein>
    <submittedName>
        <fullName evidence="5">DUF971 domain-containing protein</fullName>
    </submittedName>
</protein>
<keyword evidence="6" id="KW-1185">Reference proteome</keyword>
<sequence length="141" mass="15536">METSNNPIPTRIVVHQQSRLLEVEFDTGALFKLPFELMRVYSPSAEVRGHGPGQETLQVGKGEVTISALEPVGMYAVKPIFSDGHDSGLFSWEYLLWLGENQDGLWNDYLERLKAAGGSRDPNAPENIPLQQKKGGACASH</sequence>
<dbReference type="InterPro" id="IPR038492">
    <property type="entry name" value="GBBH-like_N_sf"/>
</dbReference>
<evidence type="ECO:0000256" key="2">
    <source>
        <dbReference type="ARBA" id="ARBA00023004"/>
    </source>
</evidence>
<feature type="region of interest" description="Disordered" evidence="3">
    <location>
        <begin position="117"/>
        <end position="141"/>
    </location>
</feature>
<organism evidence="5 6">
    <name type="scientific">Limnobacter humi</name>
    <dbReference type="NCBI Taxonomy" id="1778671"/>
    <lineage>
        <taxon>Bacteria</taxon>
        <taxon>Pseudomonadati</taxon>
        <taxon>Pseudomonadota</taxon>
        <taxon>Betaproteobacteria</taxon>
        <taxon>Burkholderiales</taxon>
        <taxon>Burkholderiaceae</taxon>
        <taxon>Limnobacter</taxon>
    </lineage>
</organism>
<evidence type="ECO:0000313" key="6">
    <source>
        <dbReference type="Proteomes" id="UP001204142"/>
    </source>
</evidence>
<dbReference type="PANTHER" id="PTHR35303:SF5">
    <property type="entry name" value="OS02G0197800 PROTEIN"/>
    <property type="match status" value="1"/>
</dbReference>
<feature type="domain" description="Gamma-butyrobetaine hydroxylase-like N-terminal" evidence="4">
    <location>
        <begin position="13"/>
        <end position="95"/>
    </location>
</feature>
<reference evidence="5 6" key="1">
    <citation type="submission" date="2022-07" db="EMBL/GenBank/DDBJ databases">
        <authorList>
            <person name="Xamxidin M."/>
            <person name="Wu M."/>
        </authorList>
    </citation>
    <scope>NUCLEOTIDE SEQUENCE [LARGE SCALE GENOMIC DNA]</scope>
    <source>
        <strain evidence="5 6">NBRC 111650</strain>
    </source>
</reference>
<evidence type="ECO:0000256" key="3">
    <source>
        <dbReference type="SAM" id="MobiDB-lite"/>
    </source>
</evidence>
<evidence type="ECO:0000313" key="5">
    <source>
        <dbReference type="EMBL" id="MCQ8894896.1"/>
    </source>
</evidence>
<evidence type="ECO:0000256" key="1">
    <source>
        <dbReference type="ARBA" id="ARBA00022723"/>
    </source>
</evidence>
<name>A0ABT1WBL1_9BURK</name>
<dbReference type="PANTHER" id="PTHR35303">
    <property type="entry name" value="OS02G0197800 PROTEIN"/>
    <property type="match status" value="1"/>
</dbReference>
<evidence type="ECO:0000259" key="4">
    <source>
        <dbReference type="Pfam" id="PF06155"/>
    </source>
</evidence>
<dbReference type="EMBL" id="JANIGO010000001">
    <property type="protein sequence ID" value="MCQ8894896.1"/>
    <property type="molecule type" value="Genomic_DNA"/>
</dbReference>
<dbReference type="Pfam" id="PF06155">
    <property type="entry name" value="GBBH-like_N"/>
    <property type="match status" value="1"/>
</dbReference>